<evidence type="ECO:0000313" key="4">
    <source>
        <dbReference type="EMBL" id="QDU41878.1"/>
    </source>
</evidence>
<dbReference type="Pfam" id="PF05569">
    <property type="entry name" value="Peptidase_M56"/>
    <property type="match status" value="1"/>
</dbReference>
<dbReference type="InterPro" id="IPR052173">
    <property type="entry name" value="Beta-lactam_resp_regulator"/>
</dbReference>
<dbReference type="KEGG" id="sdyn:Mal52_03320"/>
<dbReference type="EMBL" id="CP036276">
    <property type="protein sequence ID" value="QDU41878.1"/>
    <property type="molecule type" value="Genomic_DNA"/>
</dbReference>
<evidence type="ECO:0000259" key="2">
    <source>
        <dbReference type="Pfam" id="PF05569"/>
    </source>
</evidence>
<evidence type="ECO:0000256" key="1">
    <source>
        <dbReference type="SAM" id="Phobius"/>
    </source>
</evidence>
<keyword evidence="1" id="KW-0472">Membrane</keyword>
<accession>A0A517ZHC8</accession>
<dbReference type="InterPro" id="IPR011453">
    <property type="entry name" value="DUF1559"/>
</dbReference>
<feature type="transmembrane region" description="Helical" evidence="1">
    <location>
        <begin position="36"/>
        <end position="56"/>
    </location>
</feature>
<feature type="domain" description="DUF1559" evidence="3">
    <location>
        <begin position="695"/>
        <end position="779"/>
    </location>
</feature>
<evidence type="ECO:0000313" key="5">
    <source>
        <dbReference type="Proteomes" id="UP000319383"/>
    </source>
</evidence>
<feature type="transmembrane region" description="Helical" evidence="1">
    <location>
        <begin position="142"/>
        <end position="165"/>
    </location>
</feature>
<name>A0A517ZHC8_9PLAN</name>
<dbReference type="AlphaFoldDB" id="A0A517ZHC8"/>
<proteinExistence type="predicted"/>
<protein>
    <submittedName>
        <fullName evidence="4">Regulatory protein BlaR1</fullName>
    </submittedName>
</protein>
<dbReference type="InterPro" id="IPR008756">
    <property type="entry name" value="Peptidase_M56"/>
</dbReference>
<dbReference type="CDD" id="cd07341">
    <property type="entry name" value="M56_BlaR1_MecR1_like"/>
    <property type="match status" value="1"/>
</dbReference>
<dbReference type="Proteomes" id="UP000319383">
    <property type="component" value="Chromosome"/>
</dbReference>
<dbReference type="RefSeq" id="WP_145373866.1">
    <property type="nucleotide sequence ID" value="NZ_CP036276.1"/>
</dbReference>
<sequence length="913" mass="100507">MTAFAATCLWCALQVSLFVAVVSLLYLVLRRWSLAAGGLIAAVSLAVVILISGLAFSPWPRWDLATAEANLPKPQTSLPIPETEQATAPETVAAVPTLTPHPPEIPQAGIAAWLTGFGDALTHELTVPATGPTTHAWTWTEIAVVVCLALSALGCVRLLAGLWAVRALRNSGRPIEDDELRESADLLRAELACPRRVELLEADQLAAPATVGWRRPVILLPAAWRSWTPLERRAVLAHEIVHIRRGDFLTYVIAQIGLVLHYYNPLVHWLAGRLRLEQELAADASAAALAGGRLEYLQMLAAMALRQADQPVSWPARTFLPSRGHLIRRVEMLKHSKRLSTRLPGAARVVVVGLLAAVGIGVVGLRQPDAPIAIADEPQFAQANDEKPAAATAPSDRFELSYIPANARSVAGVRPAAIFKNGDLALISKMLNEDLGIQKMIGMPVAEIEQIIMVDFIENINFGPLMIRAVRPTNFGRLETLFAPDAKEKVHAGQVYYESDKMGFCYFRPDDRTFVVTLGETNLKRVIDSSLEAQVKFIPDAAWEEIAENHFFGAIDSTKLSHRLEAPPTVRRLLRLLAPYWEQSESLIIGCNFDSIFSVKGFADCENDTDAESLDKTWAASIDLLKNLLKQIPKSPETKALEETGMRFLESARVTRKDTMVQITASTTLEVAPVLKSAVTVIQAVRADMQRDRAVSRLRRIALAMHDYNAANGHFPPAVVMGPDGKTPHSWRVALLPYLGLRVAGDQYQGYKLDEPWDSEHNKTVIQRIPEVYRHDDDSTNAAYFVFTGPETPFGNPKGTTLDEISRGDGLQHTLLLVESIRDIPWTKPEDIPYDPAAPLPKLGGPQSDTIVFAKADGAIVLMPSEGIADELWRSVITYNGVRRDPQEIERTNEFFKKKLPLSKPAKRPTAQN</sequence>
<dbReference type="Pfam" id="PF07596">
    <property type="entry name" value="SBP_bac_10"/>
    <property type="match status" value="1"/>
</dbReference>
<keyword evidence="1" id="KW-0812">Transmembrane</keyword>
<evidence type="ECO:0000259" key="3">
    <source>
        <dbReference type="Pfam" id="PF07596"/>
    </source>
</evidence>
<dbReference type="PANTHER" id="PTHR34978">
    <property type="entry name" value="POSSIBLE SENSOR-TRANSDUCER PROTEIN BLAR"/>
    <property type="match status" value="1"/>
</dbReference>
<keyword evidence="5" id="KW-1185">Reference proteome</keyword>
<feature type="domain" description="Peptidase M56" evidence="2">
    <location>
        <begin position="134"/>
        <end position="333"/>
    </location>
</feature>
<reference evidence="4 5" key="1">
    <citation type="submission" date="2019-02" db="EMBL/GenBank/DDBJ databases">
        <title>Deep-cultivation of Planctomycetes and their phenomic and genomic characterization uncovers novel biology.</title>
        <authorList>
            <person name="Wiegand S."/>
            <person name="Jogler M."/>
            <person name="Boedeker C."/>
            <person name="Pinto D."/>
            <person name="Vollmers J."/>
            <person name="Rivas-Marin E."/>
            <person name="Kohn T."/>
            <person name="Peeters S.H."/>
            <person name="Heuer A."/>
            <person name="Rast P."/>
            <person name="Oberbeckmann S."/>
            <person name="Bunk B."/>
            <person name="Jeske O."/>
            <person name="Meyerdierks A."/>
            <person name="Storesund J.E."/>
            <person name="Kallscheuer N."/>
            <person name="Luecker S."/>
            <person name="Lage O.M."/>
            <person name="Pohl T."/>
            <person name="Merkel B.J."/>
            <person name="Hornburger P."/>
            <person name="Mueller R.-W."/>
            <person name="Bruemmer F."/>
            <person name="Labrenz M."/>
            <person name="Spormann A.M."/>
            <person name="Op den Camp H."/>
            <person name="Overmann J."/>
            <person name="Amann R."/>
            <person name="Jetten M.S.M."/>
            <person name="Mascher T."/>
            <person name="Medema M.H."/>
            <person name="Devos D.P."/>
            <person name="Kaster A.-K."/>
            <person name="Ovreas L."/>
            <person name="Rohde M."/>
            <person name="Galperin M.Y."/>
            <person name="Jogler C."/>
        </authorList>
    </citation>
    <scope>NUCLEOTIDE SEQUENCE [LARGE SCALE GENOMIC DNA]</scope>
    <source>
        <strain evidence="4 5">Mal52</strain>
    </source>
</reference>
<organism evidence="4 5">
    <name type="scientific">Symmachiella dynata</name>
    <dbReference type="NCBI Taxonomy" id="2527995"/>
    <lineage>
        <taxon>Bacteria</taxon>
        <taxon>Pseudomonadati</taxon>
        <taxon>Planctomycetota</taxon>
        <taxon>Planctomycetia</taxon>
        <taxon>Planctomycetales</taxon>
        <taxon>Planctomycetaceae</taxon>
        <taxon>Symmachiella</taxon>
    </lineage>
</organism>
<dbReference type="PANTHER" id="PTHR34978:SF3">
    <property type="entry name" value="SLR0241 PROTEIN"/>
    <property type="match status" value="1"/>
</dbReference>
<gene>
    <name evidence="4" type="primary">blaR1_1</name>
    <name evidence="4" type="ORF">Mal52_03320</name>
</gene>
<feature type="transmembrane region" description="Helical" evidence="1">
    <location>
        <begin position="12"/>
        <end position="29"/>
    </location>
</feature>
<keyword evidence="1" id="KW-1133">Transmembrane helix</keyword>